<dbReference type="Proteomes" id="UP000283269">
    <property type="component" value="Unassembled WGS sequence"/>
</dbReference>
<name>A0A409WL15_PSICY</name>
<dbReference type="PANTHER" id="PTHR10209">
    <property type="entry name" value="OXIDOREDUCTASE, 2OG-FE II OXYGENASE FAMILY PROTEIN"/>
    <property type="match status" value="1"/>
</dbReference>
<keyword evidence="9" id="KW-1185">Reference proteome</keyword>
<dbReference type="PANTHER" id="PTHR10209:SF881">
    <property type="entry name" value="FI07970P-RELATED"/>
    <property type="match status" value="1"/>
</dbReference>
<evidence type="ECO:0000313" key="9">
    <source>
        <dbReference type="Proteomes" id="UP000283269"/>
    </source>
</evidence>
<dbReference type="AlphaFoldDB" id="A0A409WL15"/>
<dbReference type="Gene3D" id="2.60.120.330">
    <property type="entry name" value="B-lactam Antibiotic, Isopenicillin N Synthase, Chain"/>
    <property type="match status" value="1"/>
</dbReference>
<keyword evidence="4 5" id="KW-0408">Iron</keyword>
<dbReference type="GO" id="GO:0016491">
    <property type="term" value="F:oxidoreductase activity"/>
    <property type="evidence" value="ECO:0007669"/>
    <property type="project" value="UniProtKB-KW"/>
</dbReference>
<evidence type="ECO:0000256" key="4">
    <source>
        <dbReference type="ARBA" id="ARBA00023004"/>
    </source>
</evidence>
<reference evidence="8 9" key="1">
    <citation type="journal article" date="2018" name="Evol. Lett.">
        <title>Horizontal gene cluster transfer increased hallucinogenic mushroom diversity.</title>
        <authorList>
            <person name="Reynolds H.T."/>
            <person name="Vijayakumar V."/>
            <person name="Gluck-Thaler E."/>
            <person name="Korotkin H.B."/>
            <person name="Matheny P.B."/>
            <person name="Slot J.C."/>
        </authorList>
    </citation>
    <scope>NUCLEOTIDE SEQUENCE [LARGE SCALE GENOMIC DNA]</scope>
    <source>
        <strain evidence="8 9">2631</strain>
    </source>
</reference>
<protein>
    <recommendedName>
        <fullName evidence="7">Fe2OG dioxygenase domain-containing protein</fullName>
    </recommendedName>
</protein>
<evidence type="ECO:0000313" key="8">
    <source>
        <dbReference type="EMBL" id="PPQ79215.1"/>
    </source>
</evidence>
<dbReference type="STRING" id="93625.A0A409WL15"/>
<dbReference type="OrthoDB" id="288590at2759"/>
<feature type="domain" description="Fe2OG dioxygenase" evidence="7">
    <location>
        <begin position="195"/>
        <end position="325"/>
    </location>
</feature>
<dbReference type="GO" id="GO:0046872">
    <property type="term" value="F:metal ion binding"/>
    <property type="evidence" value="ECO:0007669"/>
    <property type="project" value="UniProtKB-KW"/>
</dbReference>
<sequence>MSSASPELFLALKRTESTFEEIPVIDIHDAHSKDPIARRKLADLIRDACINVGFFYIQSHGIPDEIIDNTVKGAKRYFALPESTKMELNIHKTPNFKGYTALLGENTDSTGLGDLHEGFDLGWESAPDDSSSSSESRKDGAMDGENVWPSDLPGFRETTLEYYHRVLNVGKSLFPLFALALDLPENFFNDKTTKPAAIMRLLHYPPQSPTSFETDPDGRQIGIGAHTDYECFTILWQDRAGGLQVQNTAGKWVDAVPIPGTLVVKYVLEPVPSHVYLILSPISFATASLGDQFARWTNDIFKSTLHRVINRSGVERYSIPLFFGTNYDVPLEPIPTCVTPGSPSKYEIMTAGQYVKSRLEATYAHSSAT</sequence>
<feature type="compositionally biased region" description="Low complexity" evidence="6">
    <location>
        <begin position="124"/>
        <end position="134"/>
    </location>
</feature>
<evidence type="ECO:0000256" key="1">
    <source>
        <dbReference type="ARBA" id="ARBA00008056"/>
    </source>
</evidence>
<dbReference type="InterPro" id="IPR027443">
    <property type="entry name" value="IPNS-like_sf"/>
</dbReference>
<evidence type="ECO:0000259" key="7">
    <source>
        <dbReference type="PROSITE" id="PS51471"/>
    </source>
</evidence>
<dbReference type="InterPro" id="IPR026992">
    <property type="entry name" value="DIOX_N"/>
</dbReference>
<organism evidence="8 9">
    <name type="scientific">Psilocybe cyanescens</name>
    <dbReference type="NCBI Taxonomy" id="93625"/>
    <lineage>
        <taxon>Eukaryota</taxon>
        <taxon>Fungi</taxon>
        <taxon>Dikarya</taxon>
        <taxon>Basidiomycota</taxon>
        <taxon>Agaricomycotina</taxon>
        <taxon>Agaricomycetes</taxon>
        <taxon>Agaricomycetidae</taxon>
        <taxon>Agaricales</taxon>
        <taxon>Agaricineae</taxon>
        <taxon>Strophariaceae</taxon>
        <taxon>Psilocybe</taxon>
    </lineage>
</organism>
<keyword evidence="3 5" id="KW-0560">Oxidoreductase</keyword>
<accession>A0A409WL15</accession>
<feature type="region of interest" description="Disordered" evidence="6">
    <location>
        <begin position="123"/>
        <end position="150"/>
    </location>
</feature>
<dbReference type="EMBL" id="NHYD01003386">
    <property type="protein sequence ID" value="PPQ79215.1"/>
    <property type="molecule type" value="Genomic_DNA"/>
</dbReference>
<keyword evidence="2 5" id="KW-0479">Metal-binding</keyword>
<dbReference type="InParanoid" id="A0A409WL15"/>
<evidence type="ECO:0000256" key="3">
    <source>
        <dbReference type="ARBA" id="ARBA00023002"/>
    </source>
</evidence>
<dbReference type="PRINTS" id="PR00682">
    <property type="entry name" value="IPNSYNTHASE"/>
</dbReference>
<gene>
    <name evidence="8" type="ORF">CVT25_002821</name>
</gene>
<dbReference type="FunCoup" id="A0A409WL15">
    <property type="interactions" value="16"/>
</dbReference>
<dbReference type="Pfam" id="PF03171">
    <property type="entry name" value="2OG-FeII_Oxy"/>
    <property type="match status" value="2"/>
</dbReference>
<evidence type="ECO:0000256" key="2">
    <source>
        <dbReference type="ARBA" id="ARBA00022723"/>
    </source>
</evidence>
<dbReference type="Pfam" id="PF14226">
    <property type="entry name" value="DIOX_N"/>
    <property type="match status" value="1"/>
</dbReference>
<comment type="caution">
    <text evidence="8">The sequence shown here is derived from an EMBL/GenBank/DDBJ whole genome shotgun (WGS) entry which is preliminary data.</text>
</comment>
<evidence type="ECO:0000256" key="5">
    <source>
        <dbReference type="RuleBase" id="RU003682"/>
    </source>
</evidence>
<dbReference type="InterPro" id="IPR005123">
    <property type="entry name" value="Oxoglu/Fe-dep_dioxygenase_dom"/>
</dbReference>
<comment type="similarity">
    <text evidence="1 5">Belongs to the iron/ascorbate-dependent oxidoreductase family.</text>
</comment>
<dbReference type="SUPFAM" id="SSF51197">
    <property type="entry name" value="Clavaminate synthase-like"/>
    <property type="match status" value="1"/>
</dbReference>
<dbReference type="InterPro" id="IPR044861">
    <property type="entry name" value="IPNS-like_FE2OG_OXY"/>
</dbReference>
<dbReference type="PROSITE" id="PS51471">
    <property type="entry name" value="FE2OG_OXY"/>
    <property type="match status" value="1"/>
</dbReference>
<proteinExistence type="inferred from homology"/>
<evidence type="ECO:0000256" key="6">
    <source>
        <dbReference type="SAM" id="MobiDB-lite"/>
    </source>
</evidence>